<dbReference type="AlphaFoldDB" id="A0A382RCW9"/>
<sequence>MPVALPSLTRGISKACGIRGGGAWSGRRDQGGGGLYVGGEFFAVLGEGPKVAFDLEAVPKVLGLTKEDAEADGHGGSDGAPAKDDFVDGAGSDADGAGHGVLGNAHGAEVFLQKNFSGCDWWVHDYNA</sequence>
<organism evidence="2">
    <name type="scientific">marine metagenome</name>
    <dbReference type="NCBI Taxonomy" id="408172"/>
    <lineage>
        <taxon>unclassified sequences</taxon>
        <taxon>metagenomes</taxon>
        <taxon>ecological metagenomes</taxon>
    </lineage>
</organism>
<feature type="region of interest" description="Disordered" evidence="1">
    <location>
        <begin position="68"/>
        <end position="91"/>
    </location>
</feature>
<protein>
    <submittedName>
        <fullName evidence="2">Uncharacterized protein</fullName>
    </submittedName>
</protein>
<accession>A0A382RCW9</accession>
<evidence type="ECO:0000313" key="2">
    <source>
        <dbReference type="EMBL" id="SVC94848.1"/>
    </source>
</evidence>
<dbReference type="EMBL" id="UINC01120393">
    <property type="protein sequence ID" value="SVC94848.1"/>
    <property type="molecule type" value="Genomic_DNA"/>
</dbReference>
<evidence type="ECO:0000256" key="1">
    <source>
        <dbReference type="SAM" id="MobiDB-lite"/>
    </source>
</evidence>
<feature type="compositionally biased region" description="Basic and acidic residues" evidence="1">
    <location>
        <begin position="68"/>
        <end position="86"/>
    </location>
</feature>
<proteinExistence type="predicted"/>
<reference evidence="2" key="1">
    <citation type="submission" date="2018-05" db="EMBL/GenBank/DDBJ databases">
        <authorList>
            <person name="Lanie J.A."/>
            <person name="Ng W.-L."/>
            <person name="Kazmierczak K.M."/>
            <person name="Andrzejewski T.M."/>
            <person name="Davidsen T.M."/>
            <person name="Wayne K.J."/>
            <person name="Tettelin H."/>
            <person name="Glass J.I."/>
            <person name="Rusch D."/>
            <person name="Podicherti R."/>
            <person name="Tsui H.-C.T."/>
            <person name="Winkler M.E."/>
        </authorList>
    </citation>
    <scope>NUCLEOTIDE SEQUENCE</scope>
</reference>
<name>A0A382RCW9_9ZZZZ</name>
<gene>
    <name evidence="2" type="ORF">METZ01_LOCUS347702</name>
</gene>